<dbReference type="Proteomes" id="UP000095280">
    <property type="component" value="Unplaced"/>
</dbReference>
<sequence length="127" mass="13480">AGDLKKPSGAAKFPDPIPALPAFQFQPATHEGPRSMADFKHGLCGCFDDCGLCIITYFVPCYTFGKNAEAVGDSCVLCGLAFLFVSPCVGAIVRGKIREKQGINGSFIGDFFVHLCCPLCALVQDAQ</sequence>
<evidence type="ECO:0000256" key="1">
    <source>
        <dbReference type="ARBA" id="ARBA00009024"/>
    </source>
</evidence>
<evidence type="ECO:0000313" key="2">
    <source>
        <dbReference type="Proteomes" id="UP000095280"/>
    </source>
</evidence>
<proteinExistence type="inferred from homology"/>
<name>A0A1I8GYB9_9PLAT</name>
<dbReference type="InterPro" id="IPR006461">
    <property type="entry name" value="PLAC_motif_containing"/>
</dbReference>
<dbReference type="PANTHER" id="PTHR15907">
    <property type="entry name" value="DUF614 FAMILY PROTEIN-RELATED"/>
    <property type="match status" value="1"/>
</dbReference>
<reference evidence="3" key="1">
    <citation type="submission" date="2016-11" db="UniProtKB">
        <authorList>
            <consortium name="WormBaseParasite"/>
        </authorList>
    </citation>
    <scope>IDENTIFICATION</scope>
</reference>
<dbReference type="Pfam" id="PF04749">
    <property type="entry name" value="PLAC8"/>
    <property type="match status" value="1"/>
</dbReference>
<evidence type="ECO:0000313" key="3">
    <source>
        <dbReference type="WBParaSite" id="maker-uti_cns_0003595-snap-gene-0.5-mRNA-1"/>
    </source>
</evidence>
<dbReference type="NCBIfam" id="TIGR01571">
    <property type="entry name" value="A_thal_Cys_rich"/>
    <property type="match status" value="1"/>
</dbReference>
<organism evidence="2 3">
    <name type="scientific">Macrostomum lignano</name>
    <dbReference type="NCBI Taxonomy" id="282301"/>
    <lineage>
        <taxon>Eukaryota</taxon>
        <taxon>Metazoa</taxon>
        <taxon>Spiralia</taxon>
        <taxon>Lophotrochozoa</taxon>
        <taxon>Platyhelminthes</taxon>
        <taxon>Rhabditophora</taxon>
        <taxon>Macrostomorpha</taxon>
        <taxon>Macrostomida</taxon>
        <taxon>Macrostomidae</taxon>
        <taxon>Macrostomum</taxon>
    </lineage>
</organism>
<dbReference type="WBParaSite" id="maker-uti_cns_0003595-snap-gene-0.5-mRNA-1">
    <property type="protein sequence ID" value="maker-uti_cns_0003595-snap-gene-0.5-mRNA-1"/>
    <property type="gene ID" value="maker-uti_cns_0003595-snap-gene-0.5"/>
</dbReference>
<accession>A0A1I8GYB9</accession>
<dbReference type="AlphaFoldDB" id="A0A1I8GYB9"/>
<protein>
    <submittedName>
        <fullName evidence="3">Cell number regulator 10</fullName>
    </submittedName>
</protein>
<keyword evidence="2" id="KW-1185">Reference proteome</keyword>
<comment type="similarity">
    <text evidence="1">Belongs to the cornifelin family.</text>
</comment>